<evidence type="ECO:0000313" key="1">
    <source>
        <dbReference type="EMBL" id="VDM48788.1"/>
    </source>
</evidence>
<name>A0A183V9P6_TOXCA</name>
<protein>
    <submittedName>
        <fullName evidence="3">Late endosomal/lysosomal adaptor and MAPK and MTOR activator 5</fullName>
    </submittedName>
</protein>
<reference evidence="1 2" key="2">
    <citation type="submission" date="2018-11" db="EMBL/GenBank/DDBJ databases">
        <authorList>
            <consortium name="Pathogen Informatics"/>
        </authorList>
    </citation>
    <scope>NUCLEOTIDE SEQUENCE [LARGE SCALE GENOMIC DNA]</scope>
</reference>
<dbReference type="WBParaSite" id="TCNE_0001746701-mRNA-1">
    <property type="protein sequence ID" value="TCNE_0001746701-mRNA-1"/>
    <property type="gene ID" value="TCNE_0001746701"/>
</dbReference>
<sequence>MKLNTMLEACSGLSASVASGFVLVTTEQEHANVMCAATSEQMYIDGLCKYLRSLPTRTSSGDMKFAILCETAALDSVS</sequence>
<dbReference type="EMBL" id="UYWY01024474">
    <property type="protein sequence ID" value="VDM48788.1"/>
    <property type="molecule type" value="Genomic_DNA"/>
</dbReference>
<keyword evidence="2" id="KW-1185">Reference proteome</keyword>
<dbReference type="AlphaFoldDB" id="A0A183V9P6"/>
<reference evidence="3" key="1">
    <citation type="submission" date="2016-06" db="UniProtKB">
        <authorList>
            <consortium name="WormBaseParasite"/>
        </authorList>
    </citation>
    <scope>IDENTIFICATION</scope>
</reference>
<evidence type="ECO:0000313" key="2">
    <source>
        <dbReference type="Proteomes" id="UP000050794"/>
    </source>
</evidence>
<dbReference type="Proteomes" id="UP000050794">
    <property type="component" value="Unassembled WGS sequence"/>
</dbReference>
<accession>A0A183V9P6</accession>
<organism evidence="2 3">
    <name type="scientific">Toxocara canis</name>
    <name type="common">Canine roundworm</name>
    <dbReference type="NCBI Taxonomy" id="6265"/>
    <lineage>
        <taxon>Eukaryota</taxon>
        <taxon>Metazoa</taxon>
        <taxon>Ecdysozoa</taxon>
        <taxon>Nematoda</taxon>
        <taxon>Chromadorea</taxon>
        <taxon>Rhabditida</taxon>
        <taxon>Spirurina</taxon>
        <taxon>Ascaridomorpha</taxon>
        <taxon>Ascaridoidea</taxon>
        <taxon>Toxocaridae</taxon>
        <taxon>Toxocara</taxon>
    </lineage>
</organism>
<evidence type="ECO:0000313" key="3">
    <source>
        <dbReference type="WBParaSite" id="TCNE_0001746701-mRNA-1"/>
    </source>
</evidence>
<gene>
    <name evidence="1" type="ORF">TCNE_LOCUS17467</name>
</gene>
<proteinExistence type="predicted"/>